<keyword evidence="1" id="KW-1133">Transmembrane helix</keyword>
<keyword evidence="1" id="KW-0812">Transmembrane</keyword>
<keyword evidence="1" id="KW-0472">Membrane</keyword>
<dbReference type="STRING" id="551987.SAMN05192549_11083"/>
<evidence type="ECO:0000313" key="3">
    <source>
        <dbReference type="Proteomes" id="UP000184339"/>
    </source>
</evidence>
<gene>
    <name evidence="2" type="ORF">SAMN05192549_11083</name>
</gene>
<name>A0A1M7R471_9BURK</name>
<organism evidence="2 3">
    <name type="scientific">Duganella sacchari</name>
    <dbReference type="NCBI Taxonomy" id="551987"/>
    <lineage>
        <taxon>Bacteria</taxon>
        <taxon>Pseudomonadati</taxon>
        <taxon>Pseudomonadota</taxon>
        <taxon>Betaproteobacteria</taxon>
        <taxon>Burkholderiales</taxon>
        <taxon>Oxalobacteraceae</taxon>
        <taxon>Telluria group</taxon>
        <taxon>Duganella</taxon>
    </lineage>
</organism>
<dbReference type="RefSeq" id="WP_072787540.1">
    <property type="nucleotide sequence ID" value="NZ_FRCX01000010.1"/>
</dbReference>
<protein>
    <submittedName>
        <fullName evidence="2">Uncharacterized protein</fullName>
    </submittedName>
</protein>
<evidence type="ECO:0000256" key="1">
    <source>
        <dbReference type="SAM" id="Phobius"/>
    </source>
</evidence>
<dbReference type="EMBL" id="FRCX01000010">
    <property type="protein sequence ID" value="SHN39864.1"/>
    <property type="molecule type" value="Genomic_DNA"/>
</dbReference>
<accession>A0A1M7R471</accession>
<reference evidence="3" key="1">
    <citation type="submission" date="2016-11" db="EMBL/GenBank/DDBJ databases">
        <authorList>
            <person name="Varghese N."/>
            <person name="Submissions S."/>
        </authorList>
    </citation>
    <scope>NUCLEOTIDE SEQUENCE [LARGE SCALE GENOMIC DNA]</scope>
    <source>
        <strain evidence="3">Sac-22</strain>
    </source>
</reference>
<proteinExistence type="predicted"/>
<sequence>MNANPVPGKKPAAAKVALPYWLAEFALIRTAVLALVAALTISLTGVLLSEWKKQEASEHLEQSQRTRDAAYSRYAQVDTEKRDIRNFQQRYVDLRRRGLIGDERRLEWLDAIRQTQEQLKLAPLSYEIEPQQPVQLDAPLDLGEFQLRGSRMHLHMELLHELDLFNFLQNLRDNNFLAVQDCAIKRLGVVAGAPGAATLGADCTLNWITLNTAPKAPALAAAAPAKGKL</sequence>
<dbReference type="AlphaFoldDB" id="A0A1M7R471"/>
<dbReference type="Proteomes" id="UP000184339">
    <property type="component" value="Unassembled WGS sequence"/>
</dbReference>
<keyword evidence="3" id="KW-1185">Reference proteome</keyword>
<evidence type="ECO:0000313" key="2">
    <source>
        <dbReference type="EMBL" id="SHN39864.1"/>
    </source>
</evidence>
<feature type="transmembrane region" description="Helical" evidence="1">
    <location>
        <begin position="26"/>
        <end position="48"/>
    </location>
</feature>
<dbReference type="OrthoDB" id="8527869at2"/>